<dbReference type="Proteomes" id="UP000515180">
    <property type="component" value="Unplaced"/>
</dbReference>
<accession>A0A6P8KWZ0</accession>
<evidence type="ECO:0000256" key="1">
    <source>
        <dbReference type="SAM" id="MobiDB-lite"/>
    </source>
</evidence>
<dbReference type="RefSeq" id="XP_033175225.1">
    <property type="nucleotide sequence ID" value="XM_033319334.1"/>
</dbReference>
<feature type="compositionally biased region" description="Basic and acidic residues" evidence="1">
    <location>
        <begin position="31"/>
        <end position="60"/>
    </location>
</feature>
<sequence length="106" mass="12848">MRNWYWTKLREAKARARLTRMRLTTQESKIMKREKGGQAIMSKKETREKASRIKEPNEKRRSLKVAPLERNEKFRLARVQRQIAVSRMEGRMRRKKITMAMIMRTV</sequence>
<evidence type="ECO:0000313" key="3">
    <source>
        <dbReference type="RefSeq" id="XP_033175225.1"/>
    </source>
</evidence>
<organism evidence="2 3">
    <name type="scientific">Bombus impatiens</name>
    <name type="common">Bumblebee</name>
    <dbReference type="NCBI Taxonomy" id="132113"/>
    <lineage>
        <taxon>Eukaryota</taxon>
        <taxon>Metazoa</taxon>
        <taxon>Ecdysozoa</taxon>
        <taxon>Arthropoda</taxon>
        <taxon>Hexapoda</taxon>
        <taxon>Insecta</taxon>
        <taxon>Pterygota</taxon>
        <taxon>Neoptera</taxon>
        <taxon>Endopterygota</taxon>
        <taxon>Hymenoptera</taxon>
        <taxon>Apocrita</taxon>
        <taxon>Aculeata</taxon>
        <taxon>Apoidea</taxon>
        <taxon>Anthophila</taxon>
        <taxon>Apidae</taxon>
        <taxon>Bombus</taxon>
        <taxon>Pyrobombus</taxon>
    </lineage>
</organism>
<protein>
    <submittedName>
        <fullName evidence="3">Uncharacterized protein LOC112212314</fullName>
    </submittedName>
</protein>
<dbReference type="AlphaFoldDB" id="A0A6P8KWZ0"/>
<feature type="region of interest" description="Disordered" evidence="1">
    <location>
        <begin position="31"/>
        <end position="61"/>
    </location>
</feature>
<gene>
    <name evidence="3" type="primary">LOC112212314</name>
</gene>
<name>A0A6P8KWZ0_BOMIM</name>
<dbReference type="GeneID" id="112212314"/>
<evidence type="ECO:0000313" key="2">
    <source>
        <dbReference type="Proteomes" id="UP000515180"/>
    </source>
</evidence>
<reference evidence="3" key="1">
    <citation type="submission" date="2025-08" db="UniProtKB">
        <authorList>
            <consortium name="RefSeq"/>
        </authorList>
    </citation>
    <scope>IDENTIFICATION</scope>
</reference>
<proteinExistence type="predicted"/>
<keyword evidence="2" id="KW-1185">Reference proteome</keyword>